<dbReference type="Gene3D" id="3.40.50.300">
    <property type="entry name" value="P-loop containing nucleotide triphosphate hydrolases"/>
    <property type="match status" value="1"/>
</dbReference>
<protein>
    <recommendedName>
        <fullName evidence="3 11">Probable thymidylate kinase</fullName>
        <ecNumber evidence="2 11">2.7.4.9</ecNumber>
    </recommendedName>
    <alternativeName>
        <fullName evidence="9 11">dTMP kinase</fullName>
    </alternativeName>
</protein>
<dbReference type="PANTHER" id="PTHR10344:SF4">
    <property type="entry name" value="UMP-CMP KINASE 2, MITOCHONDRIAL"/>
    <property type="match status" value="1"/>
</dbReference>
<dbReference type="GO" id="GO:0006227">
    <property type="term" value="P:dUDP biosynthetic process"/>
    <property type="evidence" value="ECO:0007669"/>
    <property type="project" value="TreeGrafter"/>
</dbReference>
<dbReference type="InterPro" id="IPR039430">
    <property type="entry name" value="Thymidylate_kin-like_dom"/>
</dbReference>
<dbReference type="Proteomes" id="UP001163096">
    <property type="component" value="Chromosome"/>
</dbReference>
<sequence length="199" mass="22399">MLITIEGIDGTGKSTLIRFLNENLKDIAPVITREPGSTWIGEQVRRGIAEEIDPVAEALLFTADHAAHIRDVIRPALSAGRLVISDRYSDSRYAYQSVTLDSILPDALGWLEAVHHGWTILPDRTYLLTIPVDEAMSRLSNNRDGTEHFEKAEILSRVQKNYLAAAEKDPERFVIIDAMLEKEKIGNYVADSIRQFVKR</sequence>
<dbReference type="GO" id="GO:0004798">
    <property type="term" value="F:dTMP kinase activity"/>
    <property type="evidence" value="ECO:0007669"/>
    <property type="project" value="UniProtKB-UniRule"/>
</dbReference>
<dbReference type="SUPFAM" id="SSF52540">
    <property type="entry name" value="P-loop containing nucleoside triphosphate hydrolases"/>
    <property type="match status" value="1"/>
</dbReference>
<evidence type="ECO:0000256" key="5">
    <source>
        <dbReference type="ARBA" id="ARBA00022727"/>
    </source>
</evidence>
<keyword evidence="7 11" id="KW-0418">Kinase</keyword>
<dbReference type="EMBL" id="CP113361">
    <property type="protein sequence ID" value="WAI02553.1"/>
    <property type="molecule type" value="Genomic_DNA"/>
</dbReference>
<evidence type="ECO:0000256" key="10">
    <source>
        <dbReference type="ARBA" id="ARBA00048743"/>
    </source>
</evidence>
<keyword evidence="8 11" id="KW-0067">ATP-binding</keyword>
<evidence type="ECO:0000313" key="14">
    <source>
        <dbReference type="Proteomes" id="UP001163096"/>
    </source>
</evidence>
<feature type="binding site" evidence="11">
    <location>
        <begin position="7"/>
        <end position="14"/>
    </location>
    <ligand>
        <name>ATP</name>
        <dbReference type="ChEBI" id="CHEBI:30616"/>
    </ligand>
</feature>
<dbReference type="AlphaFoldDB" id="A0A9X9S6C8"/>
<accession>A0A9X9S6C8</accession>
<comment type="similarity">
    <text evidence="1 11">Belongs to the thymidylate kinase family.</text>
</comment>
<evidence type="ECO:0000256" key="1">
    <source>
        <dbReference type="ARBA" id="ARBA00009776"/>
    </source>
</evidence>
<keyword evidence="6 11" id="KW-0547">Nucleotide-binding</keyword>
<dbReference type="InterPro" id="IPR027417">
    <property type="entry name" value="P-loop_NTPase"/>
</dbReference>
<evidence type="ECO:0000256" key="11">
    <source>
        <dbReference type="HAMAP-Rule" id="MF_00165"/>
    </source>
</evidence>
<comment type="catalytic activity">
    <reaction evidence="10 11">
        <text>dTMP + ATP = dTDP + ADP</text>
        <dbReference type="Rhea" id="RHEA:13517"/>
        <dbReference type="ChEBI" id="CHEBI:30616"/>
        <dbReference type="ChEBI" id="CHEBI:58369"/>
        <dbReference type="ChEBI" id="CHEBI:63528"/>
        <dbReference type="ChEBI" id="CHEBI:456216"/>
        <dbReference type="EC" id="2.7.4.9"/>
    </reaction>
</comment>
<dbReference type="GO" id="GO:0005737">
    <property type="term" value="C:cytoplasm"/>
    <property type="evidence" value="ECO:0007669"/>
    <property type="project" value="TreeGrafter"/>
</dbReference>
<reference evidence="13" key="1">
    <citation type="submission" date="2022-11" db="EMBL/GenBank/DDBJ databases">
        <title>Complete genome sequence of Methanogenium organophilum DSM 3596.</title>
        <authorList>
            <person name="Chen S.-C."/>
            <person name="Lai S.-J."/>
            <person name="You Y.-T."/>
        </authorList>
    </citation>
    <scope>NUCLEOTIDE SEQUENCE</scope>
    <source>
        <strain evidence="13">DSM 3596</strain>
    </source>
</reference>
<dbReference type="PANTHER" id="PTHR10344">
    <property type="entry name" value="THYMIDYLATE KINASE"/>
    <property type="match status" value="1"/>
</dbReference>
<dbReference type="RefSeq" id="WP_268187852.1">
    <property type="nucleotide sequence ID" value="NZ_CP113361.1"/>
</dbReference>
<evidence type="ECO:0000256" key="4">
    <source>
        <dbReference type="ARBA" id="ARBA00022679"/>
    </source>
</evidence>
<keyword evidence="14" id="KW-1185">Reference proteome</keyword>
<evidence type="ECO:0000256" key="9">
    <source>
        <dbReference type="ARBA" id="ARBA00029962"/>
    </source>
</evidence>
<dbReference type="GO" id="GO:0006233">
    <property type="term" value="P:dTDP biosynthetic process"/>
    <property type="evidence" value="ECO:0007669"/>
    <property type="project" value="InterPro"/>
</dbReference>
<evidence type="ECO:0000256" key="6">
    <source>
        <dbReference type="ARBA" id="ARBA00022741"/>
    </source>
</evidence>
<evidence type="ECO:0000259" key="12">
    <source>
        <dbReference type="Pfam" id="PF02223"/>
    </source>
</evidence>
<dbReference type="InterPro" id="IPR018094">
    <property type="entry name" value="Thymidylate_kinase"/>
</dbReference>
<dbReference type="Pfam" id="PF02223">
    <property type="entry name" value="Thymidylate_kin"/>
    <property type="match status" value="1"/>
</dbReference>
<name>A0A9X9S6C8_METOG</name>
<dbReference type="NCBIfam" id="TIGR00041">
    <property type="entry name" value="DTMP_kinase"/>
    <property type="match status" value="1"/>
</dbReference>
<organism evidence="13 14">
    <name type="scientific">Methanogenium organophilum</name>
    <dbReference type="NCBI Taxonomy" id="2199"/>
    <lineage>
        <taxon>Archaea</taxon>
        <taxon>Methanobacteriati</taxon>
        <taxon>Methanobacteriota</taxon>
        <taxon>Stenosarchaea group</taxon>
        <taxon>Methanomicrobia</taxon>
        <taxon>Methanomicrobiales</taxon>
        <taxon>Methanomicrobiaceae</taxon>
        <taxon>Methanogenium</taxon>
    </lineage>
</organism>
<dbReference type="GO" id="GO:0005524">
    <property type="term" value="F:ATP binding"/>
    <property type="evidence" value="ECO:0007669"/>
    <property type="project" value="UniProtKB-UniRule"/>
</dbReference>
<dbReference type="KEGG" id="mou:OU421_01655"/>
<gene>
    <name evidence="11 13" type="primary">tmk</name>
    <name evidence="13" type="ORF">OU421_01655</name>
</gene>
<evidence type="ECO:0000256" key="8">
    <source>
        <dbReference type="ARBA" id="ARBA00022840"/>
    </source>
</evidence>
<dbReference type="HAMAP" id="MF_00165">
    <property type="entry name" value="Thymidylate_kinase"/>
    <property type="match status" value="1"/>
</dbReference>
<keyword evidence="4 11" id="KW-0808">Transferase</keyword>
<proteinExistence type="inferred from homology"/>
<dbReference type="EC" id="2.7.4.9" evidence="2 11"/>
<keyword evidence="5 11" id="KW-0545">Nucleotide biosynthesis</keyword>
<evidence type="ECO:0000313" key="13">
    <source>
        <dbReference type="EMBL" id="WAI02553.1"/>
    </source>
</evidence>
<dbReference type="CDD" id="cd01672">
    <property type="entry name" value="TMPK"/>
    <property type="match status" value="1"/>
</dbReference>
<dbReference type="GO" id="GO:0006235">
    <property type="term" value="P:dTTP biosynthetic process"/>
    <property type="evidence" value="ECO:0007669"/>
    <property type="project" value="UniProtKB-UniRule"/>
</dbReference>
<evidence type="ECO:0000256" key="2">
    <source>
        <dbReference type="ARBA" id="ARBA00012980"/>
    </source>
</evidence>
<dbReference type="GeneID" id="76833767"/>
<evidence type="ECO:0000256" key="3">
    <source>
        <dbReference type="ARBA" id="ARBA00013355"/>
    </source>
</evidence>
<feature type="domain" description="Thymidylate kinase-like" evidence="12">
    <location>
        <begin position="5"/>
        <end position="185"/>
    </location>
</feature>
<evidence type="ECO:0000256" key="7">
    <source>
        <dbReference type="ARBA" id="ARBA00022777"/>
    </source>
</evidence>